<keyword evidence="2" id="KW-1185">Reference proteome</keyword>
<accession>A0A1E7FQW2</accession>
<dbReference type="KEGG" id="fcy:FRACYDRAFT_267676"/>
<dbReference type="AlphaFoldDB" id="A0A1E7FQW2"/>
<evidence type="ECO:0000313" key="2">
    <source>
        <dbReference type="Proteomes" id="UP000095751"/>
    </source>
</evidence>
<dbReference type="InParanoid" id="A0A1E7FQW2"/>
<name>A0A1E7FQW2_9STRA</name>
<dbReference type="Proteomes" id="UP000095751">
    <property type="component" value="Unassembled WGS sequence"/>
</dbReference>
<protein>
    <submittedName>
        <fullName evidence="1">Uncharacterized protein</fullName>
    </submittedName>
</protein>
<gene>
    <name evidence="1" type="ORF">FRACYDRAFT_267676</name>
</gene>
<sequence>MSYEFNWALNGDGVTPLKRSAFRINKPLDLKVAGLTPSQTNPLKVKGKAIPEAGTEALSFESFDKFCQQARDMLSLSDNLYCPEGHIPGTRTGVRVISNSSSLAPNLLAYLDRCPKKSPPGSMPITCFVLEGHSEEFSGYSIEEIEVPIEPEEGVTVFDLGYQPKEAKSVATVVVVGKSPDLTKIVAGVEASQKALAEDELERAKKAEETLESA</sequence>
<organism evidence="1 2">
    <name type="scientific">Fragilariopsis cylindrus CCMP1102</name>
    <dbReference type="NCBI Taxonomy" id="635003"/>
    <lineage>
        <taxon>Eukaryota</taxon>
        <taxon>Sar</taxon>
        <taxon>Stramenopiles</taxon>
        <taxon>Ochrophyta</taxon>
        <taxon>Bacillariophyta</taxon>
        <taxon>Bacillariophyceae</taxon>
        <taxon>Bacillariophycidae</taxon>
        <taxon>Bacillariales</taxon>
        <taxon>Bacillariaceae</taxon>
        <taxon>Fragilariopsis</taxon>
    </lineage>
</organism>
<proteinExistence type="predicted"/>
<evidence type="ECO:0000313" key="1">
    <source>
        <dbReference type="EMBL" id="OEU20549.1"/>
    </source>
</evidence>
<dbReference type="EMBL" id="KV784354">
    <property type="protein sequence ID" value="OEU20549.1"/>
    <property type="molecule type" value="Genomic_DNA"/>
</dbReference>
<reference evidence="1 2" key="1">
    <citation type="submission" date="2016-09" db="EMBL/GenBank/DDBJ databases">
        <title>Extensive genetic diversity and differential bi-allelic expression allows diatom success in the polar Southern Ocean.</title>
        <authorList>
            <consortium name="DOE Joint Genome Institute"/>
            <person name="Mock T."/>
            <person name="Otillar R.P."/>
            <person name="Strauss J."/>
            <person name="Dupont C."/>
            <person name="Frickenhaus S."/>
            <person name="Maumus F."/>
            <person name="Mcmullan M."/>
            <person name="Sanges R."/>
            <person name="Schmutz J."/>
            <person name="Toseland A."/>
            <person name="Valas R."/>
            <person name="Veluchamy A."/>
            <person name="Ward B.J."/>
            <person name="Allen A."/>
            <person name="Barry K."/>
            <person name="Falciatore A."/>
            <person name="Ferrante M."/>
            <person name="Fortunato A.E."/>
            <person name="Gloeckner G."/>
            <person name="Gruber A."/>
            <person name="Hipkin R."/>
            <person name="Janech M."/>
            <person name="Kroth P."/>
            <person name="Leese F."/>
            <person name="Lindquist E."/>
            <person name="Lyon B.R."/>
            <person name="Martin J."/>
            <person name="Mayer C."/>
            <person name="Parker M."/>
            <person name="Quesneville H."/>
            <person name="Raymond J."/>
            <person name="Uhlig C."/>
            <person name="Valentin K.U."/>
            <person name="Worden A.Z."/>
            <person name="Armbrust E.V."/>
            <person name="Bowler C."/>
            <person name="Green B."/>
            <person name="Moulton V."/>
            <person name="Van Oosterhout C."/>
            <person name="Grigoriev I."/>
        </authorList>
    </citation>
    <scope>NUCLEOTIDE SEQUENCE [LARGE SCALE GENOMIC DNA]</scope>
    <source>
        <strain evidence="1 2">CCMP1102</strain>
    </source>
</reference>
<dbReference type="OrthoDB" id="37293at2759"/>